<dbReference type="PANTHER" id="PTHR43757:SF2">
    <property type="entry name" value="AMINOMETHYLTRANSFERASE, MITOCHONDRIAL"/>
    <property type="match status" value="1"/>
</dbReference>
<dbReference type="Gene3D" id="3.30.1360.120">
    <property type="entry name" value="Probable tRNA modification gtpase trme, domain 1"/>
    <property type="match status" value="1"/>
</dbReference>
<sequence>MDNVAAVEKKTPESLQAAVDRVGNPVDLMRDQPRRAFSHGFGFVPGEFTNWRDEALAWHTSCALLDQSHHMVDLFVQGPDTVRLLERLGVNSFAGFGKDKAKQFVTVNEQGHYIGDAVLFGLDDTSVDLVGRRTALDWVEYHAQTGDWDVTVERDPQSVERGGRPPRLYRYEIQGPSAGPLVEKLTGAPVPDVKFFGMTTLSIAGRRVRALRHGMAGQVGFELFGPWEEGAEVYETIRRAGEEFGLMQVGSVAYSTANLESGWIPGPMPAIYGDDLAAYRAWLPAGSAGSLGGSMNTRDVSDYYVTPYDLGYGRLVKFDHDFVGRDALRARAEQPHRHKVTLVWNPDDIARVFSSLWTPGPTFKYFSIPKARYGQFQMDTVLAGGRQVGISMDCGYVVRDQAVVSLAVVDEAVARPGTEVRVVWGENPVSAKPSVEPHEQFEIRATVESAPLARFARTKYRTASQV</sequence>
<evidence type="ECO:0000313" key="2">
    <source>
        <dbReference type="EMBL" id="GAA3706873.1"/>
    </source>
</evidence>
<keyword evidence="3" id="KW-1185">Reference proteome</keyword>
<accession>A0ABP7DNH9</accession>
<feature type="domain" description="GCVT N-terminal" evidence="1">
    <location>
        <begin position="48"/>
        <end position="264"/>
    </location>
</feature>
<dbReference type="InterPro" id="IPR006222">
    <property type="entry name" value="GCVT_N"/>
</dbReference>
<dbReference type="Pfam" id="PF01571">
    <property type="entry name" value="GCV_T"/>
    <property type="match status" value="1"/>
</dbReference>
<proteinExistence type="predicted"/>
<reference evidence="3" key="1">
    <citation type="journal article" date="2019" name="Int. J. Syst. Evol. Microbiol.">
        <title>The Global Catalogue of Microorganisms (GCM) 10K type strain sequencing project: providing services to taxonomists for standard genome sequencing and annotation.</title>
        <authorList>
            <consortium name="The Broad Institute Genomics Platform"/>
            <consortium name="The Broad Institute Genome Sequencing Center for Infectious Disease"/>
            <person name="Wu L."/>
            <person name="Ma J."/>
        </authorList>
    </citation>
    <scope>NUCLEOTIDE SEQUENCE [LARGE SCALE GENOMIC DNA]</scope>
    <source>
        <strain evidence="3">JCM 30846</strain>
    </source>
</reference>
<name>A0ABP7DNH9_9ACTN</name>
<dbReference type="InterPro" id="IPR028896">
    <property type="entry name" value="GcvT/YgfZ/DmdA"/>
</dbReference>
<dbReference type="PANTHER" id="PTHR43757">
    <property type="entry name" value="AMINOMETHYLTRANSFERASE"/>
    <property type="match status" value="1"/>
</dbReference>
<dbReference type="EMBL" id="BAABEP010000001">
    <property type="protein sequence ID" value="GAA3706873.1"/>
    <property type="molecule type" value="Genomic_DNA"/>
</dbReference>
<organism evidence="2 3">
    <name type="scientific">Streptomyces tremellae</name>
    <dbReference type="NCBI Taxonomy" id="1124239"/>
    <lineage>
        <taxon>Bacteria</taxon>
        <taxon>Bacillati</taxon>
        <taxon>Actinomycetota</taxon>
        <taxon>Actinomycetes</taxon>
        <taxon>Kitasatosporales</taxon>
        <taxon>Streptomycetaceae</taxon>
        <taxon>Streptomyces</taxon>
    </lineage>
</organism>
<gene>
    <name evidence="2" type="ORF">GCM10023082_01060</name>
</gene>
<comment type="caution">
    <text evidence="2">The sequence shown here is derived from an EMBL/GenBank/DDBJ whole genome shotgun (WGS) entry which is preliminary data.</text>
</comment>
<dbReference type="SUPFAM" id="SSF103025">
    <property type="entry name" value="Folate-binding domain"/>
    <property type="match status" value="1"/>
</dbReference>
<evidence type="ECO:0000259" key="1">
    <source>
        <dbReference type="Pfam" id="PF01571"/>
    </source>
</evidence>
<evidence type="ECO:0000313" key="3">
    <source>
        <dbReference type="Proteomes" id="UP001499884"/>
    </source>
</evidence>
<dbReference type="InterPro" id="IPR027266">
    <property type="entry name" value="TrmE/GcvT-like"/>
</dbReference>
<protein>
    <submittedName>
        <fullName evidence="2">Aminomethyltransferase family protein</fullName>
    </submittedName>
</protein>
<dbReference type="Proteomes" id="UP001499884">
    <property type="component" value="Unassembled WGS sequence"/>
</dbReference>